<dbReference type="EMBL" id="KR057493">
    <property type="protein sequence ID" value="AKN35401.1"/>
    <property type="molecule type" value="Genomic_DNA"/>
</dbReference>
<dbReference type="AlphaFoldDB" id="A0A0H3ZHY3"/>
<reference evidence="5" key="1">
    <citation type="journal article" date="2017" name="Antimicrob. Agents Chemother.">
        <title>Enterobacter cloacae Complex Isolates Harboring blaNMC-A or blaIMI-Type Class A Carbapenemase Genes on Novel Chromosomal Integrative Elements and Plasmids.</title>
        <authorList>
            <person name="Boyd D.A."/>
            <person name="Mataseje L.F."/>
            <person name="Davidson R."/>
            <person name="Delport J.A."/>
            <person name="Fuller J."/>
            <person name="Hoang L."/>
            <person name="Lefebvre B."/>
            <person name="Levett P.N."/>
            <person name="Roscoe D.L."/>
            <person name="Willey B.M."/>
            <person name="Mulvey M.R."/>
        </authorList>
    </citation>
    <scope>NUCLEOTIDE SEQUENCE</scope>
    <source>
        <strain evidence="2">N10-3276</strain>
        <strain evidence="3">N11-1141</strain>
        <strain evidence="4">N12-1562</strain>
        <strain evidence="5">N12-1563</strain>
    </source>
</reference>
<gene>
    <name evidence="5" type="primary">mcnN</name>
</gene>
<dbReference type="EMBL" id="KR057496">
    <property type="protein sequence ID" value="AKN35500.1"/>
    <property type="molecule type" value="Genomic_DNA"/>
</dbReference>
<evidence type="ECO:0000313" key="3">
    <source>
        <dbReference type="EMBL" id="AKN35401.1"/>
    </source>
</evidence>
<evidence type="ECO:0000313" key="4">
    <source>
        <dbReference type="EMBL" id="AKN35466.1"/>
    </source>
</evidence>
<evidence type="ECO:0000313" key="5">
    <source>
        <dbReference type="EMBL" id="AKN35500.1"/>
    </source>
</evidence>
<proteinExistence type="predicted"/>
<evidence type="ECO:0000313" key="2">
    <source>
        <dbReference type="EMBL" id="AKN35369.1"/>
    </source>
</evidence>
<feature type="compositionally biased region" description="Polar residues" evidence="1">
    <location>
        <begin position="29"/>
        <end position="41"/>
    </location>
</feature>
<organism evidence="5">
    <name type="scientific">Enterobacter cloacae</name>
    <dbReference type="NCBI Taxonomy" id="550"/>
    <lineage>
        <taxon>Bacteria</taxon>
        <taxon>Pseudomonadati</taxon>
        <taxon>Pseudomonadota</taxon>
        <taxon>Gammaproteobacteria</taxon>
        <taxon>Enterobacterales</taxon>
        <taxon>Enterobacteriaceae</taxon>
        <taxon>Enterobacter</taxon>
        <taxon>Enterobacter cloacae complex</taxon>
    </lineage>
</organism>
<protein>
    <submittedName>
        <fullName evidence="5">McnN</fullName>
    </submittedName>
</protein>
<accession>A0A0H3ZHY3</accession>
<dbReference type="EMBL" id="KR057492">
    <property type="protein sequence ID" value="AKN35369.1"/>
    <property type="molecule type" value="Genomic_DNA"/>
</dbReference>
<name>A0A0H3ZHY3_ENTCL</name>
<dbReference type="EMBL" id="KR057495">
    <property type="protein sequence ID" value="AKN35466.1"/>
    <property type="molecule type" value="Genomic_DNA"/>
</dbReference>
<sequence>MSNIKELTLSEIELVSGGGNSGDHEHNFNSHSETGARNTLGRNAPTHIYSDPDTSRCGDAVFSGMVGGAIKGGLVGMARGTIGGAVTGQCLSGGGNGNGGGNTAGSSHCSGGDIGGTCSR</sequence>
<feature type="region of interest" description="Disordered" evidence="1">
    <location>
        <begin position="15"/>
        <end position="53"/>
    </location>
</feature>
<evidence type="ECO:0000256" key="1">
    <source>
        <dbReference type="SAM" id="MobiDB-lite"/>
    </source>
</evidence>